<dbReference type="Gene3D" id="4.10.530.10">
    <property type="entry name" value="Gamma-fibrinogen Carboxyl Terminal Fragment, domain 2"/>
    <property type="match status" value="1"/>
</dbReference>
<dbReference type="SUPFAM" id="SSF56496">
    <property type="entry name" value="Fibrinogen C-terminal domain-like"/>
    <property type="match status" value="1"/>
</dbReference>
<dbReference type="PANTHER" id="PTHR19143">
    <property type="entry name" value="FIBRINOGEN/TENASCIN/ANGIOPOEITIN"/>
    <property type="match status" value="1"/>
</dbReference>
<dbReference type="PROSITE" id="PS51406">
    <property type="entry name" value="FIBRINOGEN_C_2"/>
    <property type="match status" value="1"/>
</dbReference>
<dbReference type="InterPro" id="IPR002181">
    <property type="entry name" value="Fibrinogen_a/b/g_C_dom"/>
</dbReference>
<dbReference type="InterPro" id="IPR036056">
    <property type="entry name" value="Fibrinogen-like_C"/>
</dbReference>
<dbReference type="Proteomes" id="UP000008744">
    <property type="component" value="Unassembled WGS sequence"/>
</dbReference>
<feature type="domain" description="Fibrinogen C-terminal" evidence="1">
    <location>
        <begin position="1"/>
        <end position="79"/>
    </location>
</feature>
<accession>B4GJD4</accession>
<protein>
    <submittedName>
        <fullName evidence="2">GL26266</fullName>
    </submittedName>
</protein>
<dbReference type="HOGENOM" id="CLU_038628_11_1_1"/>
<dbReference type="OMA" id="WYTDCTY"/>
<proteinExistence type="predicted"/>
<keyword evidence="3" id="KW-1185">Reference proteome</keyword>
<dbReference type="InterPro" id="IPR050373">
    <property type="entry name" value="Fibrinogen_C-term_domain"/>
</dbReference>
<organism evidence="3">
    <name type="scientific">Drosophila persimilis</name>
    <name type="common">Fruit fly</name>
    <dbReference type="NCBI Taxonomy" id="7234"/>
    <lineage>
        <taxon>Eukaryota</taxon>
        <taxon>Metazoa</taxon>
        <taxon>Ecdysozoa</taxon>
        <taxon>Arthropoda</taxon>
        <taxon>Hexapoda</taxon>
        <taxon>Insecta</taxon>
        <taxon>Pterygota</taxon>
        <taxon>Neoptera</taxon>
        <taxon>Endopterygota</taxon>
        <taxon>Diptera</taxon>
        <taxon>Brachycera</taxon>
        <taxon>Muscomorpha</taxon>
        <taxon>Ephydroidea</taxon>
        <taxon>Drosophilidae</taxon>
        <taxon>Drosophila</taxon>
        <taxon>Sophophora</taxon>
    </lineage>
</organism>
<dbReference type="STRING" id="7234.B4GJD4"/>
<dbReference type="AlphaFoldDB" id="B4GJD4"/>
<reference evidence="2 3" key="1">
    <citation type="journal article" date="2007" name="Nature">
        <title>Evolution of genes and genomes on the Drosophila phylogeny.</title>
        <authorList>
            <consortium name="Drosophila 12 Genomes Consortium"/>
            <person name="Clark A.G."/>
            <person name="Eisen M.B."/>
            <person name="Smith D.R."/>
            <person name="Bergman C.M."/>
            <person name="Oliver B."/>
            <person name="Markow T.A."/>
            <person name="Kaufman T.C."/>
            <person name="Kellis M."/>
            <person name="Gelbart W."/>
            <person name="Iyer V.N."/>
            <person name="Pollard D.A."/>
            <person name="Sackton T.B."/>
            <person name="Larracuente A.M."/>
            <person name="Singh N.D."/>
            <person name="Abad J.P."/>
            <person name="Abt D.N."/>
            <person name="Adryan B."/>
            <person name="Aguade M."/>
            <person name="Akashi H."/>
            <person name="Anderson W.W."/>
            <person name="Aquadro C.F."/>
            <person name="Ardell D.H."/>
            <person name="Arguello R."/>
            <person name="Artieri C.G."/>
            <person name="Barbash D.A."/>
            <person name="Barker D."/>
            <person name="Barsanti P."/>
            <person name="Batterham P."/>
            <person name="Batzoglou S."/>
            <person name="Begun D."/>
            <person name="Bhutkar A."/>
            <person name="Blanco E."/>
            <person name="Bosak S.A."/>
            <person name="Bradley R.K."/>
            <person name="Brand A.D."/>
            <person name="Brent M.R."/>
            <person name="Brooks A.N."/>
            <person name="Brown R.H."/>
            <person name="Butlin R.K."/>
            <person name="Caggese C."/>
            <person name="Calvi B.R."/>
            <person name="Bernardo de Carvalho A."/>
            <person name="Caspi A."/>
            <person name="Castrezana S."/>
            <person name="Celniker S.E."/>
            <person name="Chang J.L."/>
            <person name="Chapple C."/>
            <person name="Chatterji S."/>
            <person name="Chinwalla A."/>
            <person name="Civetta A."/>
            <person name="Clifton S.W."/>
            <person name="Comeron J.M."/>
            <person name="Costello J.C."/>
            <person name="Coyne J.A."/>
            <person name="Daub J."/>
            <person name="David R.G."/>
            <person name="Delcher A.L."/>
            <person name="Delehaunty K."/>
            <person name="Do C.B."/>
            <person name="Ebling H."/>
            <person name="Edwards K."/>
            <person name="Eickbush T."/>
            <person name="Evans J.D."/>
            <person name="Filipski A."/>
            <person name="Findeiss S."/>
            <person name="Freyhult E."/>
            <person name="Fulton L."/>
            <person name="Fulton R."/>
            <person name="Garcia A.C."/>
            <person name="Gardiner A."/>
            <person name="Garfield D.A."/>
            <person name="Garvin B.E."/>
            <person name="Gibson G."/>
            <person name="Gilbert D."/>
            <person name="Gnerre S."/>
            <person name="Godfrey J."/>
            <person name="Good R."/>
            <person name="Gotea V."/>
            <person name="Gravely B."/>
            <person name="Greenberg A.J."/>
            <person name="Griffiths-Jones S."/>
            <person name="Gross S."/>
            <person name="Guigo R."/>
            <person name="Gustafson E.A."/>
            <person name="Haerty W."/>
            <person name="Hahn M.W."/>
            <person name="Halligan D.L."/>
            <person name="Halpern A.L."/>
            <person name="Halter G.M."/>
            <person name="Han M.V."/>
            <person name="Heger A."/>
            <person name="Hillier L."/>
            <person name="Hinrichs A.S."/>
            <person name="Holmes I."/>
            <person name="Hoskins R.A."/>
            <person name="Hubisz M.J."/>
            <person name="Hultmark D."/>
            <person name="Huntley M.A."/>
            <person name="Jaffe D.B."/>
            <person name="Jagadeeshan S."/>
            <person name="Jeck W.R."/>
            <person name="Johnson J."/>
            <person name="Jones C.D."/>
            <person name="Jordan W.C."/>
            <person name="Karpen G.H."/>
            <person name="Kataoka E."/>
            <person name="Keightley P.D."/>
            <person name="Kheradpour P."/>
            <person name="Kirkness E.F."/>
            <person name="Koerich L.B."/>
            <person name="Kristiansen K."/>
            <person name="Kudrna D."/>
            <person name="Kulathinal R.J."/>
            <person name="Kumar S."/>
            <person name="Kwok R."/>
            <person name="Lander E."/>
            <person name="Langley C.H."/>
            <person name="Lapoint R."/>
            <person name="Lazzaro B.P."/>
            <person name="Lee S.J."/>
            <person name="Levesque L."/>
            <person name="Li R."/>
            <person name="Lin C.F."/>
            <person name="Lin M.F."/>
            <person name="Lindblad-Toh K."/>
            <person name="Llopart A."/>
            <person name="Long M."/>
            <person name="Low L."/>
            <person name="Lozovsky E."/>
            <person name="Lu J."/>
            <person name="Luo M."/>
            <person name="Machado C.A."/>
            <person name="Makalowski W."/>
            <person name="Marzo M."/>
            <person name="Matsuda M."/>
            <person name="Matzkin L."/>
            <person name="McAllister B."/>
            <person name="McBride C.S."/>
            <person name="McKernan B."/>
            <person name="McKernan K."/>
            <person name="Mendez-Lago M."/>
            <person name="Minx P."/>
            <person name="Mollenhauer M.U."/>
            <person name="Montooth K."/>
            <person name="Mount S.M."/>
            <person name="Mu X."/>
            <person name="Myers E."/>
            <person name="Negre B."/>
            <person name="Newfeld S."/>
            <person name="Nielsen R."/>
            <person name="Noor M.A."/>
            <person name="O'Grady P."/>
            <person name="Pachter L."/>
            <person name="Papaceit M."/>
            <person name="Parisi M.J."/>
            <person name="Parisi M."/>
            <person name="Parts L."/>
            <person name="Pedersen J.S."/>
            <person name="Pesole G."/>
            <person name="Phillippy A.M."/>
            <person name="Ponting C.P."/>
            <person name="Pop M."/>
            <person name="Porcelli D."/>
            <person name="Powell J.R."/>
            <person name="Prohaska S."/>
            <person name="Pruitt K."/>
            <person name="Puig M."/>
            <person name="Quesneville H."/>
            <person name="Ram K.R."/>
            <person name="Rand D."/>
            <person name="Rasmussen M.D."/>
            <person name="Reed L.K."/>
            <person name="Reenan R."/>
            <person name="Reily A."/>
            <person name="Remington K.A."/>
            <person name="Rieger T.T."/>
            <person name="Ritchie M.G."/>
            <person name="Robin C."/>
            <person name="Rogers Y.H."/>
            <person name="Rohde C."/>
            <person name="Rozas J."/>
            <person name="Rubenfield M.J."/>
            <person name="Ruiz A."/>
            <person name="Russo S."/>
            <person name="Salzberg S.L."/>
            <person name="Sanchez-Gracia A."/>
            <person name="Saranga D.J."/>
            <person name="Sato H."/>
            <person name="Schaeffer S.W."/>
            <person name="Schatz M.C."/>
            <person name="Schlenke T."/>
            <person name="Schwartz R."/>
            <person name="Segarra C."/>
            <person name="Singh R.S."/>
            <person name="Sirot L."/>
            <person name="Sirota M."/>
            <person name="Sisneros N.B."/>
            <person name="Smith C.D."/>
            <person name="Smith T.F."/>
            <person name="Spieth J."/>
            <person name="Stage D.E."/>
            <person name="Stark A."/>
            <person name="Stephan W."/>
            <person name="Strausberg R.L."/>
            <person name="Strempel S."/>
            <person name="Sturgill D."/>
            <person name="Sutton G."/>
            <person name="Sutton G.G."/>
            <person name="Tao W."/>
            <person name="Teichmann S."/>
            <person name="Tobari Y.N."/>
            <person name="Tomimura Y."/>
            <person name="Tsolas J.M."/>
            <person name="Valente V.L."/>
            <person name="Venter E."/>
            <person name="Venter J.C."/>
            <person name="Vicario S."/>
            <person name="Vieira F.G."/>
            <person name="Vilella A.J."/>
            <person name="Villasante A."/>
            <person name="Walenz B."/>
            <person name="Wang J."/>
            <person name="Wasserman M."/>
            <person name="Watts T."/>
            <person name="Wilson D."/>
            <person name="Wilson R.K."/>
            <person name="Wing R.A."/>
            <person name="Wolfner M.F."/>
            <person name="Wong A."/>
            <person name="Wong G.K."/>
            <person name="Wu C.I."/>
            <person name="Wu G."/>
            <person name="Yamamoto D."/>
            <person name="Yang H.P."/>
            <person name="Yang S.P."/>
            <person name="Yorke J.A."/>
            <person name="Yoshida K."/>
            <person name="Zdobnov E."/>
            <person name="Zhang P."/>
            <person name="Zhang Y."/>
            <person name="Zimin A.V."/>
            <person name="Baldwin J."/>
            <person name="Abdouelleil A."/>
            <person name="Abdulkadir J."/>
            <person name="Abebe A."/>
            <person name="Abera B."/>
            <person name="Abreu J."/>
            <person name="Acer S.C."/>
            <person name="Aftuck L."/>
            <person name="Alexander A."/>
            <person name="An P."/>
            <person name="Anderson E."/>
            <person name="Anderson S."/>
            <person name="Arachi H."/>
            <person name="Azer M."/>
            <person name="Bachantsang P."/>
            <person name="Barry A."/>
            <person name="Bayul T."/>
            <person name="Berlin A."/>
            <person name="Bessette D."/>
            <person name="Bloom T."/>
            <person name="Blye J."/>
            <person name="Boguslavskiy L."/>
            <person name="Bonnet C."/>
            <person name="Boukhgalter B."/>
            <person name="Bourzgui I."/>
            <person name="Brown A."/>
            <person name="Cahill P."/>
            <person name="Channer S."/>
            <person name="Cheshatsang Y."/>
            <person name="Chuda L."/>
            <person name="Citroen M."/>
            <person name="Collymore A."/>
            <person name="Cooke P."/>
            <person name="Costello M."/>
            <person name="D'Aco K."/>
            <person name="Daza R."/>
            <person name="De Haan G."/>
            <person name="DeGray S."/>
            <person name="DeMaso C."/>
            <person name="Dhargay N."/>
            <person name="Dooley K."/>
            <person name="Dooley E."/>
            <person name="Doricent M."/>
            <person name="Dorje P."/>
            <person name="Dorjee K."/>
            <person name="Dupes A."/>
            <person name="Elong R."/>
            <person name="Falk J."/>
            <person name="Farina A."/>
            <person name="Faro S."/>
            <person name="Ferguson D."/>
            <person name="Fisher S."/>
            <person name="Foley C.D."/>
            <person name="Franke A."/>
            <person name="Friedrich D."/>
            <person name="Gadbois L."/>
            <person name="Gearin G."/>
            <person name="Gearin C.R."/>
            <person name="Giannoukos G."/>
            <person name="Goode T."/>
            <person name="Graham J."/>
            <person name="Grandbois E."/>
            <person name="Grewal S."/>
            <person name="Gyaltsen K."/>
            <person name="Hafez N."/>
            <person name="Hagos B."/>
            <person name="Hall J."/>
            <person name="Henson C."/>
            <person name="Hollinger A."/>
            <person name="Honan T."/>
            <person name="Huard M.D."/>
            <person name="Hughes L."/>
            <person name="Hurhula B."/>
            <person name="Husby M.E."/>
            <person name="Kamat A."/>
            <person name="Kanga B."/>
            <person name="Kashin S."/>
            <person name="Khazanovich D."/>
            <person name="Kisner P."/>
            <person name="Lance K."/>
            <person name="Lara M."/>
            <person name="Lee W."/>
            <person name="Lennon N."/>
            <person name="Letendre F."/>
            <person name="LeVine R."/>
            <person name="Lipovsky A."/>
            <person name="Liu X."/>
            <person name="Liu J."/>
            <person name="Liu S."/>
            <person name="Lokyitsang T."/>
            <person name="Lokyitsang Y."/>
            <person name="Lubonja R."/>
            <person name="Lui A."/>
            <person name="MacDonald P."/>
            <person name="Magnisalis V."/>
            <person name="Maru K."/>
            <person name="Matthews C."/>
            <person name="McCusker W."/>
            <person name="McDonough S."/>
            <person name="Mehta T."/>
            <person name="Meldrim J."/>
            <person name="Meneus L."/>
            <person name="Mihai O."/>
            <person name="Mihalev A."/>
            <person name="Mihova T."/>
            <person name="Mittelman R."/>
            <person name="Mlenga V."/>
            <person name="Montmayeur A."/>
            <person name="Mulrain L."/>
            <person name="Navidi A."/>
            <person name="Naylor J."/>
            <person name="Negash T."/>
            <person name="Nguyen T."/>
            <person name="Nguyen N."/>
            <person name="Nicol R."/>
            <person name="Norbu C."/>
            <person name="Norbu N."/>
            <person name="Novod N."/>
            <person name="O'Neill B."/>
            <person name="Osman S."/>
            <person name="Markiewicz E."/>
            <person name="Oyono O.L."/>
            <person name="Patti C."/>
            <person name="Phunkhang P."/>
            <person name="Pierre F."/>
            <person name="Priest M."/>
            <person name="Raghuraman S."/>
            <person name="Rege F."/>
            <person name="Reyes R."/>
            <person name="Rise C."/>
            <person name="Rogov P."/>
            <person name="Ross K."/>
            <person name="Ryan E."/>
            <person name="Settipalli S."/>
            <person name="Shea T."/>
            <person name="Sherpa N."/>
            <person name="Shi L."/>
            <person name="Shih D."/>
            <person name="Sparrow T."/>
            <person name="Spaulding J."/>
            <person name="Stalker J."/>
            <person name="Stange-Thomann N."/>
            <person name="Stavropoulos S."/>
            <person name="Stone C."/>
            <person name="Strader C."/>
            <person name="Tesfaye S."/>
            <person name="Thomson T."/>
            <person name="Thoulutsang Y."/>
            <person name="Thoulutsang D."/>
            <person name="Topham K."/>
            <person name="Topping I."/>
            <person name="Tsamla T."/>
            <person name="Vassiliev H."/>
            <person name="Vo A."/>
            <person name="Wangchuk T."/>
            <person name="Wangdi T."/>
            <person name="Weiand M."/>
            <person name="Wilkinson J."/>
            <person name="Wilson A."/>
            <person name="Yadav S."/>
            <person name="Young G."/>
            <person name="Yu Q."/>
            <person name="Zembek L."/>
            <person name="Zhong D."/>
            <person name="Zimmer A."/>
            <person name="Zwirko Z."/>
            <person name="Jaffe D.B."/>
            <person name="Alvarez P."/>
            <person name="Brockman W."/>
            <person name="Butler J."/>
            <person name="Chin C."/>
            <person name="Gnerre S."/>
            <person name="Grabherr M."/>
            <person name="Kleber M."/>
            <person name="Mauceli E."/>
            <person name="MacCallum I."/>
        </authorList>
    </citation>
    <scope>NUCLEOTIDE SEQUENCE [LARGE SCALE GENOMIC DNA]</scope>
    <source>
        <strain evidence="3">MSH-3 / Tucson 14011-0111.49</strain>
    </source>
</reference>
<dbReference type="SMR" id="B4GJD4"/>
<dbReference type="Pfam" id="PF00147">
    <property type="entry name" value="Fibrinogen_C"/>
    <property type="match status" value="1"/>
</dbReference>
<evidence type="ECO:0000313" key="3">
    <source>
        <dbReference type="Proteomes" id="UP000008744"/>
    </source>
</evidence>
<evidence type="ECO:0000259" key="1">
    <source>
        <dbReference type="PROSITE" id="PS51406"/>
    </source>
</evidence>
<name>B4GJD4_DROPE</name>
<dbReference type="PhylomeDB" id="B4GJD4"/>
<sequence length="79" mass="9344">MGAFNGDAGDSMRENQNQKLTTYDRGNDAWEEKNCAVEFMGSWWYTDCTYSNLFGLYLNETVDNMKWKCGIWYSWREEA</sequence>
<dbReference type="eggNOG" id="KOG2579">
    <property type="taxonomic scope" value="Eukaryota"/>
</dbReference>
<dbReference type="GO" id="GO:0005615">
    <property type="term" value="C:extracellular space"/>
    <property type="evidence" value="ECO:0007669"/>
    <property type="project" value="TreeGrafter"/>
</dbReference>
<gene>
    <name evidence="2" type="primary">Dper\GL26266</name>
    <name evidence="2" type="ORF">Dper_GL26266</name>
</gene>
<dbReference type="PANTHER" id="PTHR19143:SF458">
    <property type="entry name" value="FIBRINOGEN C-TERMINAL DOMAIN-CONTAINING PROTEIN-RELATED"/>
    <property type="match status" value="1"/>
</dbReference>
<dbReference type="EMBL" id="CH479184">
    <property type="protein sequence ID" value="EDW37448.1"/>
    <property type="molecule type" value="Genomic_DNA"/>
</dbReference>
<evidence type="ECO:0000313" key="2">
    <source>
        <dbReference type="EMBL" id="EDW37448.1"/>
    </source>
</evidence>